<evidence type="ECO:0000313" key="1">
    <source>
        <dbReference type="EMBL" id="GJN37574.1"/>
    </source>
</evidence>
<proteinExistence type="predicted"/>
<dbReference type="InterPro" id="IPR013780">
    <property type="entry name" value="Glyco_hydro_b"/>
</dbReference>
<evidence type="ECO:0000313" key="2">
    <source>
        <dbReference type="Proteomes" id="UP001054889"/>
    </source>
</evidence>
<sequence length="154" mass="16769">MVLAEGQATYVRFFASVRRKAVTVRSEVHMGSYSLQKGMVIEKVSVLGLEGTGTDLNIQVEARIIPPLLQRPGLTSRLLVTTRCCTGTTASRRSKKSVSVEVGGLALPLGKSFTMTWNMHIRSLGKQAVYCPSICICSSVVPYFHMSDLDGSSR</sequence>
<reference evidence="1" key="1">
    <citation type="journal article" date="2018" name="DNA Res.">
        <title>Multiple hybrid de novo genome assembly of finger millet, an orphan allotetraploid crop.</title>
        <authorList>
            <person name="Hatakeyama M."/>
            <person name="Aluri S."/>
            <person name="Balachadran M.T."/>
            <person name="Sivarajan S.R."/>
            <person name="Patrignani A."/>
            <person name="Gruter S."/>
            <person name="Poveda L."/>
            <person name="Shimizu-Inatsugi R."/>
            <person name="Baeten J."/>
            <person name="Francoijs K.J."/>
            <person name="Nataraja K.N."/>
            <person name="Reddy Y.A.N."/>
            <person name="Phadnis S."/>
            <person name="Ravikumar R.L."/>
            <person name="Schlapbach R."/>
            <person name="Sreeman S.M."/>
            <person name="Shimizu K.K."/>
        </authorList>
    </citation>
    <scope>NUCLEOTIDE SEQUENCE</scope>
</reference>
<dbReference type="AlphaFoldDB" id="A0AAV5FPH1"/>
<accession>A0AAV5FPH1</accession>
<reference evidence="1" key="2">
    <citation type="submission" date="2021-12" db="EMBL/GenBank/DDBJ databases">
        <title>Resequencing data analysis of finger millet.</title>
        <authorList>
            <person name="Hatakeyama M."/>
            <person name="Aluri S."/>
            <person name="Balachadran M.T."/>
            <person name="Sivarajan S.R."/>
            <person name="Poveda L."/>
            <person name="Shimizu-Inatsugi R."/>
            <person name="Schlapbach R."/>
            <person name="Sreeman S.M."/>
            <person name="Shimizu K.K."/>
        </authorList>
    </citation>
    <scope>NUCLEOTIDE SEQUENCE</scope>
</reference>
<protein>
    <submittedName>
        <fullName evidence="1">Uncharacterized protein</fullName>
    </submittedName>
</protein>
<comment type="caution">
    <text evidence="1">The sequence shown here is derived from an EMBL/GenBank/DDBJ whole genome shotgun (WGS) entry which is preliminary data.</text>
</comment>
<name>A0AAV5FPH1_ELECO</name>
<dbReference type="EMBL" id="BQKI01000095">
    <property type="protein sequence ID" value="GJN37574.1"/>
    <property type="molecule type" value="Genomic_DNA"/>
</dbReference>
<dbReference type="Gene3D" id="2.60.40.1180">
    <property type="entry name" value="Golgi alpha-mannosidase II"/>
    <property type="match status" value="1"/>
</dbReference>
<organism evidence="1 2">
    <name type="scientific">Eleusine coracana subsp. coracana</name>
    <dbReference type="NCBI Taxonomy" id="191504"/>
    <lineage>
        <taxon>Eukaryota</taxon>
        <taxon>Viridiplantae</taxon>
        <taxon>Streptophyta</taxon>
        <taxon>Embryophyta</taxon>
        <taxon>Tracheophyta</taxon>
        <taxon>Spermatophyta</taxon>
        <taxon>Magnoliopsida</taxon>
        <taxon>Liliopsida</taxon>
        <taxon>Poales</taxon>
        <taxon>Poaceae</taxon>
        <taxon>PACMAD clade</taxon>
        <taxon>Chloridoideae</taxon>
        <taxon>Cynodonteae</taxon>
        <taxon>Eleusininae</taxon>
        <taxon>Eleusine</taxon>
    </lineage>
</organism>
<keyword evidence="2" id="KW-1185">Reference proteome</keyword>
<gene>
    <name evidence="1" type="primary">gb26547</name>
    <name evidence="1" type="ORF">PR202_gb26547</name>
</gene>
<dbReference type="Proteomes" id="UP001054889">
    <property type="component" value="Unassembled WGS sequence"/>
</dbReference>